<reference evidence="6" key="1">
    <citation type="submission" date="2018-11" db="EMBL/GenBank/DDBJ databases">
        <title>Complete genome sequence of Paenibacillus sp. ML311-T8.</title>
        <authorList>
            <person name="Nam Y.-D."/>
            <person name="Kang J."/>
            <person name="Chung W.-H."/>
            <person name="Park Y.S."/>
        </authorList>
    </citation>
    <scope>NUCLEOTIDE SEQUENCE [LARGE SCALE GENOMIC DNA]</scope>
    <source>
        <strain evidence="6">ML311-T8</strain>
    </source>
</reference>
<dbReference type="SUPFAM" id="SSF49899">
    <property type="entry name" value="Concanavalin A-like lectins/glucanases"/>
    <property type="match status" value="1"/>
</dbReference>
<organism evidence="5 6">
    <name type="scientific">Paenibacillus psychroresistens</name>
    <dbReference type="NCBI Taxonomy" id="1778678"/>
    <lineage>
        <taxon>Bacteria</taxon>
        <taxon>Bacillati</taxon>
        <taxon>Bacillota</taxon>
        <taxon>Bacilli</taxon>
        <taxon>Bacillales</taxon>
        <taxon>Paenibacillaceae</taxon>
        <taxon>Paenibacillus</taxon>
    </lineage>
</organism>
<evidence type="ECO:0000256" key="1">
    <source>
        <dbReference type="ARBA" id="ARBA00022729"/>
    </source>
</evidence>
<dbReference type="Proteomes" id="UP000426246">
    <property type="component" value="Chromosome"/>
</dbReference>
<dbReference type="AlphaFoldDB" id="A0A6B8RC97"/>
<keyword evidence="6" id="KW-1185">Reference proteome</keyword>
<dbReference type="SUPFAM" id="SSF49785">
    <property type="entry name" value="Galactose-binding domain-like"/>
    <property type="match status" value="2"/>
</dbReference>
<feature type="signal peptide" evidence="3">
    <location>
        <begin position="1"/>
        <end position="23"/>
    </location>
</feature>
<dbReference type="Gene3D" id="2.60.120.200">
    <property type="match status" value="1"/>
</dbReference>
<evidence type="ECO:0000313" key="6">
    <source>
        <dbReference type="Proteomes" id="UP000426246"/>
    </source>
</evidence>
<dbReference type="KEGG" id="ppsc:EHS13_02975"/>
<evidence type="ECO:0000256" key="2">
    <source>
        <dbReference type="ARBA" id="ARBA00023157"/>
    </source>
</evidence>
<accession>A0A6B8RC97</accession>
<sequence>MKRLKKLIVIAMLSLLVSSYSQVKTTEAAESGGVDITAVALGDIFDYDDIIGPSEGDTYSSTWANNDEVYTLHDDGNGFEGGSFVNHGINKLDGNPGVSTKDFIGRDLNPGSLGSSMPQAYSSSILDIGGTLYSVQRGQGSDYTQSIFYYPSILKSTDGGVNWVNHLGQSNQNPPFNIGNSMFPSTDNKWGWPSFIQYGKGGSVPTADNANNYVYLISYDTSATGDMNPWRGVDGDKVYLARIARSAIANLNKNDIEYYKGGDGMVGTNWTTVIDQSVPILTDLSNSHNNNIVYNYGLKRYVMTAYSDYFPDTTIETGKARFQFYTSQYPWGPWTKNLNYGLWGMTAANFLLPNKYTSSDGKKMWMAFSGGFNGNIWSYGYLYTPVYLSTGTVDAYQAESATLSGVNTATTHRGYEGTGFVQGFDTVGDKITFTVNNVNGTGYHIVRLRYANTNNGQMLSVKVNGKKVKQIYKLSQAKDNYKTSQDWADFSEIYYLNNGSNTFEIFQDTGDDGAGVKIDSINVSREQTYNEGANLAWNAAASSSTTYTGYTAAAVVDGSAVGYPSNSANEWASNGQGAGAWSQLTWGSAQTVNKIVLYDRPNTKDQVLSGTLTFSDGTSVNVGKLQNDGRAGTILTFPNKSVTWVKFTVNSVKSGVENIGLSEFEVYNFPFPPTAPPIGYWAFNESSGTSASDSSGFTKTGTVSGAAWLAGHNANALNFDGTNDYVSIPDAFDPTETTISAWIKPDDVSNRSVLTRTSSAGPTQEWSHQIRINSSGKLEGFVAEQAGGTKLITGTTTLSVGTWYHVALTIKNGGQMKLYVNGLSEGTPQSVTTMWTGGDRYYIGSNAAGSFGYTSINWFDGLIDEVKLFNSELSQSDIQGLMN</sequence>
<evidence type="ECO:0000313" key="5">
    <source>
        <dbReference type="EMBL" id="QGQ93939.1"/>
    </source>
</evidence>
<evidence type="ECO:0000256" key="3">
    <source>
        <dbReference type="SAM" id="SignalP"/>
    </source>
</evidence>
<dbReference type="Pfam" id="PF24135">
    <property type="entry name" value="DUF7402"/>
    <property type="match status" value="1"/>
</dbReference>
<feature type="domain" description="CBM6" evidence="4">
    <location>
        <begin position="394"/>
        <end position="524"/>
    </location>
</feature>
<dbReference type="GO" id="GO:0030246">
    <property type="term" value="F:carbohydrate binding"/>
    <property type="evidence" value="ECO:0007669"/>
    <property type="project" value="InterPro"/>
</dbReference>
<protein>
    <recommendedName>
        <fullName evidence="4">CBM6 domain-containing protein</fullName>
    </recommendedName>
</protein>
<dbReference type="InterPro" id="IPR006558">
    <property type="entry name" value="LamG-like"/>
</dbReference>
<dbReference type="InterPro" id="IPR013320">
    <property type="entry name" value="ConA-like_dom_sf"/>
</dbReference>
<evidence type="ECO:0000259" key="4">
    <source>
        <dbReference type="PROSITE" id="PS51175"/>
    </source>
</evidence>
<dbReference type="RefSeq" id="WP_155698935.1">
    <property type="nucleotide sequence ID" value="NZ_CP034235.1"/>
</dbReference>
<dbReference type="Gene3D" id="2.60.120.260">
    <property type="entry name" value="Galactose-binding domain-like"/>
    <property type="match status" value="2"/>
</dbReference>
<name>A0A6B8RC97_9BACL</name>
<dbReference type="Pfam" id="PF13385">
    <property type="entry name" value="Laminin_G_3"/>
    <property type="match status" value="1"/>
</dbReference>
<dbReference type="Pfam" id="PF16990">
    <property type="entry name" value="CBM_35"/>
    <property type="match status" value="1"/>
</dbReference>
<dbReference type="InterPro" id="IPR008979">
    <property type="entry name" value="Galactose-bd-like_sf"/>
</dbReference>
<dbReference type="EMBL" id="CP034235">
    <property type="protein sequence ID" value="QGQ93939.1"/>
    <property type="molecule type" value="Genomic_DNA"/>
</dbReference>
<feature type="chain" id="PRO_5039100575" description="CBM6 domain-containing protein" evidence="3">
    <location>
        <begin position="24"/>
        <end position="883"/>
    </location>
</feature>
<gene>
    <name evidence="5" type="ORF">EHS13_02975</name>
</gene>
<proteinExistence type="predicted"/>
<dbReference type="PROSITE" id="PS51175">
    <property type="entry name" value="CBM6"/>
    <property type="match status" value="1"/>
</dbReference>
<dbReference type="InterPro" id="IPR055826">
    <property type="entry name" value="DUF7402"/>
</dbReference>
<dbReference type="InterPro" id="IPR005084">
    <property type="entry name" value="CBM6"/>
</dbReference>
<dbReference type="SMART" id="SM00560">
    <property type="entry name" value="LamGL"/>
    <property type="match status" value="1"/>
</dbReference>
<keyword evidence="2" id="KW-1015">Disulfide bond</keyword>
<keyword evidence="1 3" id="KW-0732">Signal</keyword>
<dbReference type="OrthoDB" id="284233at2"/>